<dbReference type="RefSeq" id="WP_183759583.1">
    <property type="nucleotide sequence ID" value="NZ_BMHZ01000002.1"/>
</dbReference>
<dbReference type="Proteomes" id="UP000532273">
    <property type="component" value="Unassembled WGS sequence"/>
</dbReference>
<comment type="caution">
    <text evidence="1">The sequence shown here is derived from an EMBL/GenBank/DDBJ whole genome shotgun (WGS) entry which is preliminary data.</text>
</comment>
<accession>A0A7W6K6W4</accession>
<proteinExistence type="predicted"/>
<name>A0A7W6K6W4_9SPHI</name>
<dbReference type="AlphaFoldDB" id="A0A7W6K6W4"/>
<organism evidence="1 2">
    <name type="scientific">Pedobacter zeae</name>
    <dbReference type="NCBI Taxonomy" id="1737356"/>
    <lineage>
        <taxon>Bacteria</taxon>
        <taxon>Pseudomonadati</taxon>
        <taxon>Bacteroidota</taxon>
        <taxon>Sphingobacteriia</taxon>
        <taxon>Sphingobacteriales</taxon>
        <taxon>Sphingobacteriaceae</taxon>
        <taxon>Pedobacter</taxon>
    </lineage>
</organism>
<reference evidence="1 2" key="1">
    <citation type="submission" date="2020-08" db="EMBL/GenBank/DDBJ databases">
        <title>Genomic Encyclopedia of Type Strains, Phase IV (KMG-IV): sequencing the most valuable type-strain genomes for metagenomic binning, comparative biology and taxonomic classification.</title>
        <authorList>
            <person name="Goeker M."/>
        </authorList>
    </citation>
    <scope>NUCLEOTIDE SEQUENCE [LARGE SCALE GENOMIC DNA]</scope>
    <source>
        <strain evidence="1 2">DSM 100774</strain>
    </source>
</reference>
<sequence length="69" mass="7899">MQKRFMLIDKFSAPCNPKIVLLAVPLKPDRNEHPDFIGIKWRAGLYLPSAIAADFQDKQSGLRYLQLTI</sequence>
<dbReference type="EMBL" id="JACIEF010000001">
    <property type="protein sequence ID" value="MBB4106304.1"/>
    <property type="molecule type" value="Genomic_DNA"/>
</dbReference>
<evidence type="ECO:0000313" key="2">
    <source>
        <dbReference type="Proteomes" id="UP000532273"/>
    </source>
</evidence>
<protein>
    <submittedName>
        <fullName evidence="1">Uncharacterized protein</fullName>
    </submittedName>
</protein>
<evidence type="ECO:0000313" key="1">
    <source>
        <dbReference type="EMBL" id="MBB4106304.1"/>
    </source>
</evidence>
<gene>
    <name evidence="1" type="ORF">GGQ60_000264</name>
</gene>